<evidence type="ECO:0000259" key="3">
    <source>
        <dbReference type="PROSITE" id="PS50222"/>
    </source>
</evidence>
<dbReference type="InterPro" id="IPR011992">
    <property type="entry name" value="EF-hand-dom_pair"/>
</dbReference>
<dbReference type="Pfam" id="PF05794">
    <property type="entry name" value="Tcp11"/>
    <property type="match status" value="1"/>
</dbReference>
<dbReference type="InterPro" id="IPR008862">
    <property type="entry name" value="Tcp11"/>
</dbReference>
<feature type="region of interest" description="Disordered" evidence="2">
    <location>
        <begin position="577"/>
        <end position="607"/>
    </location>
</feature>
<comment type="similarity">
    <text evidence="1">Belongs to the TCP11 family.</text>
</comment>
<keyword evidence="5" id="KW-1185">Reference proteome</keyword>
<organism evidence="4 5">
    <name type="scientific">Phytophthora palmivora</name>
    <dbReference type="NCBI Taxonomy" id="4796"/>
    <lineage>
        <taxon>Eukaryota</taxon>
        <taxon>Sar</taxon>
        <taxon>Stramenopiles</taxon>
        <taxon>Oomycota</taxon>
        <taxon>Peronosporomycetes</taxon>
        <taxon>Peronosporales</taxon>
        <taxon>Peronosporaceae</taxon>
        <taxon>Phytophthora</taxon>
    </lineage>
</organism>
<feature type="compositionally biased region" description="Basic and acidic residues" evidence="2">
    <location>
        <begin position="95"/>
        <end position="108"/>
    </location>
</feature>
<feature type="region of interest" description="Disordered" evidence="2">
    <location>
        <begin position="932"/>
        <end position="1006"/>
    </location>
</feature>
<comment type="caution">
    <text evidence="4">The sequence shown here is derived from an EMBL/GenBank/DDBJ whole genome shotgun (WGS) entry which is preliminary data.</text>
</comment>
<protein>
    <recommendedName>
        <fullName evidence="3">EF-hand domain-containing protein</fullName>
    </recommendedName>
</protein>
<evidence type="ECO:0000256" key="1">
    <source>
        <dbReference type="ARBA" id="ARBA00010954"/>
    </source>
</evidence>
<dbReference type="GO" id="GO:0007165">
    <property type="term" value="P:signal transduction"/>
    <property type="evidence" value="ECO:0007669"/>
    <property type="project" value="TreeGrafter"/>
</dbReference>
<dbReference type="OrthoDB" id="276323at2759"/>
<accession>A0A2P4XGD1</accession>
<gene>
    <name evidence="4" type="ORF">PHPALM_19834</name>
</gene>
<dbReference type="SUPFAM" id="SSF47473">
    <property type="entry name" value="EF-hand"/>
    <property type="match status" value="1"/>
</dbReference>
<feature type="compositionally biased region" description="Acidic residues" evidence="2">
    <location>
        <begin position="977"/>
        <end position="1000"/>
    </location>
</feature>
<dbReference type="PANTHER" id="PTHR12832:SF11">
    <property type="entry name" value="LD23868P"/>
    <property type="match status" value="1"/>
</dbReference>
<dbReference type="Gene3D" id="1.10.238.10">
    <property type="entry name" value="EF-hand"/>
    <property type="match status" value="1"/>
</dbReference>
<evidence type="ECO:0000313" key="5">
    <source>
        <dbReference type="Proteomes" id="UP000237271"/>
    </source>
</evidence>
<feature type="region of interest" description="Disordered" evidence="2">
    <location>
        <begin position="759"/>
        <end position="781"/>
    </location>
</feature>
<evidence type="ECO:0000256" key="2">
    <source>
        <dbReference type="SAM" id="MobiDB-lite"/>
    </source>
</evidence>
<name>A0A2P4XGD1_9STRA</name>
<evidence type="ECO:0000313" key="4">
    <source>
        <dbReference type="EMBL" id="POM64609.1"/>
    </source>
</evidence>
<dbReference type="PANTHER" id="PTHR12832">
    <property type="entry name" value="TESTIS-SPECIFIC PROTEIN PBS13 T-COMPLEX 11"/>
    <property type="match status" value="1"/>
</dbReference>
<reference evidence="4 5" key="1">
    <citation type="journal article" date="2017" name="Genome Biol. Evol.">
        <title>Phytophthora megakarya and P. palmivora, closely related causal agents of cacao black pod rot, underwent increases in genome sizes and gene numbers by different mechanisms.</title>
        <authorList>
            <person name="Ali S.S."/>
            <person name="Shao J."/>
            <person name="Lary D.J."/>
            <person name="Kronmiller B."/>
            <person name="Shen D."/>
            <person name="Strem M.D."/>
            <person name="Amoako-Attah I."/>
            <person name="Akrofi A.Y."/>
            <person name="Begoude B.A."/>
            <person name="Ten Hoopen G.M."/>
            <person name="Coulibaly K."/>
            <person name="Kebe B.I."/>
            <person name="Melnick R.L."/>
            <person name="Guiltinan M.J."/>
            <person name="Tyler B.M."/>
            <person name="Meinhardt L.W."/>
            <person name="Bailey B.A."/>
        </authorList>
    </citation>
    <scope>NUCLEOTIDE SEQUENCE [LARGE SCALE GENOMIC DNA]</scope>
    <source>
        <strain evidence="5">sbr112.9</strain>
    </source>
</reference>
<proteinExistence type="inferred from homology"/>
<dbReference type="EMBL" id="NCKW01011071">
    <property type="protein sequence ID" value="POM64609.1"/>
    <property type="molecule type" value="Genomic_DNA"/>
</dbReference>
<dbReference type="InterPro" id="IPR002048">
    <property type="entry name" value="EF_hand_dom"/>
</dbReference>
<dbReference type="Proteomes" id="UP000237271">
    <property type="component" value="Unassembled WGS sequence"/>
</dbReference>
<feature type="region of interest" description="Disordered" evidence="2">
    <location>
        <begin position="69"/>
        <end position="108"/>
    </location>
</feature>
<dbReference type="GO" id="GO:0005509">
    <property type="term" value="F:calcium ion binding"/>
    <property type="evidence" value="ECO:0007669"/>
    <property type="project" value="InterPro"/>
</dbReference>
<dbReference type="PROSITE" id="PS50222">
    <property type="entry name" value="EF_HAND_2"/>
    <property type="match status" value="1"/>
</dbReference>
<feature type="domain" description="EF-hand" evidence="3">
    <location>
        <begin position="251"/>
        <end position="286"/>
    </location>
</feature>
<sequence>MFCLETMRLNWRKCINDVKQQTLKELGTDISTRWFIVSKGLEADLIDRFPASDGRFDYTAFCTALQRQPLLQSESRRSSSRSPTKRRGRSPTKQQQREQTRMRMDKRLESQRLIMESVRNKLLRGIKGGDGDGFQGILTVLHRLDTDGDGFLDEHVFSKKVIQRLICPLTRPEREFLLGQLRAVSMEKGENVFDYEQHESTKPPSPTKITQLGSSFLSAEKRLKEFLSSSLDSNHKTLSNTKVETPRCLFTGGEKFLEIAEEIDEDNTGLVHEDEFPRILSRCGVDISPDLLTGMLSRFPRSAGKFIRYLDFLQHFGQNPQCTRGRRELKQFIFHLLSRVTVPTIKWLEFLRQRFERYDNKIHGAIKGRSSVLKLSAEEAAQTTSLFIRSSSNGSTTRLHYAEFLKFVDECHRTLCTDMSDKGRASQMKSPTLPKATQPEANLVSKDEVETSDMSVGDYVMYHATVQERRNFEKLMEMLQNFQETIEGGNRSTLPSQSSVCNSPSYTQQVAMVNKQKSKCQLRLEARSRACCAPTNVATDPQLLRAELQSRIARANEIRAVRTRQLAARARARVQHAQDVARGMRVKRHEETRRSRQSSVSKLDEAARRRHEQLEQLQLQCKQRADLIMEKVELVRADQSDRADRARRTLAGQLDEAARRREERTQQRVRRLNARWQSVESVKDRVARVKFIQRWFRRQVANRKTASALRQVQQDVAKVVKCWNQMKTATFEDCMGLLQQRPVVQAAQRLLKVLMAEEKSENKSPVKNAKKKTPPSSPQGGMSFRVLMMAGMISCHPNEIMGQDLSKRLHFAASVILLDMENLATCLATWEDFQSTQELTKCVSRLSARFAFYTEAFARWKKRDAERLAAELLTSYRELMLVHRKYEIQSQEAQNGVDGVHELLRQTQGQLMQMQRALERLLGRDGAKQKVEELEQSLRQGEETDDAAVCGDNASTTDNNESSDNDDTTNSSPPMDTGDEGDQDKKDDDEEMQGGDDENGSSEHPRGVNLALLADRKLVHELILNPQFKIPRDKDVEASAAAVASEQSVAAMAVRVREAMTKAFWDRVIEANDIETLLARTEELRTTFRDALGGGSGSVLGTGLSALADQVDSALRPDQLRELMQEPMRNVHAIQARCNGVLDAIEQAEAPARAESTRGFRSDWAQRIGAGVVTPVQLLVSFLAFALDKVDELRSDVLNAHLGMLGAYLQRHGVEYEQKQLQSRLSESTSVETTFPLTVKWLKLEMEAYLTRPEVDEGEKTRIGHYDGAAFERFLCASMWSLVEKHIDGTANRVWPETFEFDVSRIRTCRDTLDRITVVSSLLALVQEYVARRGLTAPAGFFHNVGQQLSTLLRSPGVSGAQLAAQAVQDVRQLENSRSGDVQQELQVLEKRLLGSFAADNPVFKLFFSRAARAFESALVSPGNSNDLHASLAPFAAEIAEATSVLQRLARHNENVYASLYNTIIKRLVPSS</sequence>